<comment type="function">
    <text evidence="3">Component of the exocyst complex.</text>
</comment>
<evidence type="ECO:0000313" key="5">
    <source>
        <dbReference type="EMBL" id="ERM95563.1"/>
    </source>
</evidence>
<dbReference type="AlphaFoldDB" id="W1NJ63"/>
<name>W1NJ63_AMBTC</name>
<dbReference type="GO" id="GO:0005546">
    <property type="term" value="F:phosphatidylinositol-4,5-bisphosphate binding"/>
    <property type="evidence" value="ECO:0007669"/>
    <property type="project" value="InterPro"/>
</dbReference>
<keyword evidence="3" id="KW-0653">Protein transport</keyword>
<dbReference type="Proteomes" id="UP000017836">
    <property type="component" value="Unassembled WGS sequence"/>
</dbReference>
<dbReference type="GO" id="GO:0006887">
    <property type="term" value="P:exocytosis"/>
    <property type="evidence" value="ECO:0000318"/>
    <property type="project" value="GO_Central"/>
</dbReference>
<keyword evidence="6" id="KW-1185">Reference proteome</keyword>
<dbReference type="Pfam" id="PF03081">
    <property type="entry name" value="Exo70_C"/>
    <property type="match status" value="1"/>
</dbReference>
<keyword evidence="3" id="KW-0268">Exocytosis</keyword>
<dbReference type="GO" id="GO:0000145">
    <property type="term" value="C:exocyst"/>
    <property type="evidence" value="ECO:0000318"/>
    <property type="project" value="GO_Central"/>
</dbReference>
<dbReference type="InterPro" id="IPR016159">
    <property type="entry name" value="Cullin_repeat-like_dom_sf"/>
</dbReference>
<proteinExistence type="inferred from homology"/>
<dbReference type="SUPFAM" id="SSF74788">
    <property type="entry name" value="Cullin repeat-like"/>
    <property type="match status" value="1"/>
</dbReference>
<dbReference type="eggNOG" id="KOG2344">
    <property type="taxonomic scope" value="Eukaryota"/>
</dbReference>
<accession>W1NJ63</accession>
<evidence type="ECO:0000256" key="2">
    <source>
        <dbReference type="ARBA" id="ARBA00022448"/>
    </source>
</evidence>
<comment type="similarity">
    <text evidence="1 3">Belongs to the EXO70 family.</text>
</comment>
<organism evidence="5 6">
    <name type="scientific">Amborella trichopoda</name>
    <dbReference type="NCBI Taxonomy" id="13333"/>
    <lineage>
        <taxon>Eukaryota</taxon>
        <taxon>Viridiplantae</taxon>
        <taxon>Streptophyta</taxon>
        <taxon>Embryophyta</taxon>
        <taxon>Tracheophyta</taxon>
        <taxon>Spermatophyta</taxon>
        <taxon>Magnoliopsida</taxon>
        <taxon>Amborellales</taxon>
        <taxon>Amborellaceae</taxon>
        <taxon>Amborella</taxon>
    </lineage>
</organism>
<dbReference type="KEGG" id="atr:18423483"/>
<dbReference type="PANTHER" id="PTHR12542:SF96">
    <property type="entry name" value="EXOCYST COMPLEX COMPONENT EXO70B1"/>
    <property type="match status" value="1"/>
</dbReference>
<evidence type="ECO:0000313" key="6">
    <source>
        <dbReference type="Proteomes" id="UP000017836"/>
    </source>
</evidence>
<protein>
    <recommendedName>
        <fullName evidence="3">Exocyst subunit Exo70 family protein</fullName>
    </recommendedName>
</protein>
<feature type="domain" description="Exocyst complex subunit Exo70 C-terminal" evidence="4">
    <location>
        <begin position="264"/>
        <end position="632"/>
    </location>
</feature>
<gene>
    <name evidence="5" type="ORF">AMTR_s00023p00070760</name>
</gene>
<dbReference type="PANTHER" id="PTHR12542">
    <property type="entry name" value="EXOCYST COMPLEX PROTEIN EXO70"/>
    <property type="match status" value="1"/>
</dbReference>
<dbReference type="STRING" id="13333.W1NJ63"/>
<dbReference type="EMBL" id="KI397474">
    <property type="protein sequence ID" value="ERM95563.1"/>
    <property type="molecule type" value="Genomic_DNA"/>
</dbReference>
<dbReference type="Pfam" id="PF20669">
    <property type="entry name" value="Exo70_N"/>
    <property type="match status" value="1"/>
</dbReference>
<dbReference type="Gramene" id="ERM95563">
    <property type="protein sequence ID" value="ERM95563"/>
    <property type="gene ID" value="AMTR_s00023p00070760"/>
</dbReference>
<evidence type="ECO:0000259" key="4">
    <source>
        <dbReference type="Pfam" id="PF03081"/>
    </source>
</evidence>
<keyword evidence="2 3" id="KW-0813">Transport</keyword>
<dbReference type="InterPro" id="IPR004140">
    <property type="entry name" value="Exo70"/>
</dbReference>
<dbReference type="OrthoDB" id="1922221at2759"/>
<reference evidence="6" key="1">
    <citation type="journal article" date="2013" name="Science">
        <title>The Amborella genome and the evolution of flowering plants.</title>
        <authorList>
            <consortium name="Amborella Genome Project"/>
        </authorList>
    </citation>
    <scope>NUCLEOTIDE SEQUENCE [LARGE SCALE GENOMIC DNA]</scope>
</reference>
<evidence type="ECO:0000256" key="3">
    <source>
        <dbReference type="RuleBase" id="RU365026"/>
    </source>
</evidence>
<dbReference type="GO" id="GO:0015031">
    <property type="term" value="P:protein transport"/>
    <property type="evidence" value="ECO:0007669"/>
    <property type="project" value="UniProtKB-KW"/>
</dbReference>
<dbReference type="HOGENOM" id="CLU_010236_2_2_1"/>
<dbReference type="InterPro" id="IPR046364">
    <property type="entry name" value="Exo70_C"/>
</dbReference>
<evidence type="ECO:0000256" key="1">
    <source>
        <dbReference type="ARBA" id="ARBA00006756"/>
    </source>
</evidence>
<dbReference type="Gene3D" id="1.20.1280.170">
    <property type="entry name" value="Exocyst complex component Exo70"/>
    <property type="match status" value="1"/>
</dbReference>
<sequence length="648" mass="73922">MADNGDAKVIETARHIVKSLGRTDTMTDDMLQILSTFDRRFSREKMAGKQLEEEEEPEAFELEISIQALEQVILSWVARESPIWPESGDFPATFFESIDELQAISENWAPMLSESRAFSSLLDRAETLMQQAMFRLEDEFKLLMETNGEVVDPDWLFESNQKRSSYPTSPSSSEDEEVEGIMVAKPVRDYNFIIDVLPGSVVSKLHEIAKRMVSSGYRKECCHAFSSLRREFLEESILRLGFQKLSIEDVQKMGWEELEPSIVKWVQAMKVSIHVFFPSEKLLCDRVFANLSLSSPCVSLSSPKGYLSSPVSDLCFMEVCRGAMTQLLTFADAVSIGIRSPEKLFKALDMFEAMADLLPEILTMFAGEPFAPLKSDAMAIFRRIGETVRGIFMEFEAAIQRDSARSPVPGGDLHPLTRYVMNYLRFACDYRPSLDRIFAGDFDFPANIQAMADPPFASRTQWVMELLETSLETKAKLYKDQALSSLFLMNNLRYIVKKAQDSEMGLLLGDEWMRKRRAKVRQNHTNFMRNSWGKLLNWLRADSHATRNVNKEWIKERLRGFNGGFEELHRVQRGWAAADEQVREELRISVAEIVVPAYRSFLGRYGVKMEGERHSERYLKYSADGIEGLINELFHGNSGGRKRGVSAG</sequence>